<gene>
    <name evidence="4" type="ORF">Sste5346_009511</name>
</gene>
<evidence type="ECO:0000313" key="5">
    <source>
        <dbReference type="Proteomes" id="UP001583186"/>
    </source>
</evidence>
<dbReference type="InterPro" id="IPR049492">
    <property type="entry name" value="BD-FAE-like_dom"/>
</dbReference>
<protein>
    <recommendedName>
        <fullName evidence="6">Peptidase S9 prolyl oligopeptidase catalytic domain-containing protein</fullName>
    </recommendedName>
</protein>
<keyword evidence="1" id="KW-0378">Hydrolase</keyword>
<dbReference type="Pfam" id="PF00326">
    <property type="entry name" value="Peptidase_S9"/>
    <property type="match status" value="1"/>
</dbReference>
<accession>A0ABR3YK81</accession>
<evidence type="ECO:0008006" key="6">
    <source>
        <dbReference type="Google" id="ProtNLM"/>
    </source>
</evidence>
<feature type="domain" description="Peptidase S9 prolyl oligopeptidase catalytic" evidence="2">
    <location>
        <begin position="232"/>
        <end position="298"/>
    </location>
</feature>
<feature type="domain" description="BD-FAE-like" evidence="3">
    <location>
        <begin position="22"/>
        <end position="135"/>
    </location>
</feature>
<comment type="caution">
    <text evidence="4">The sequence shown here is derived from an EMBL/GenBank/DDBJ whole genome shotgun (WGS) entry which is preliminary data.</text>
</comment>
<organism evidence="4 5">
    <name type="scientific">Sporothrix stenoceras</name>
    <dbReference type="NCBI Taxonomy" id="5173"/>
    <lineage>
        <taxon>Eukaryota</taxon>
        <taxon>Fungi</taxon>
        <taxon>Dikarya</taxon>
        <taxon>Ascomycota</taxon>
        <taxon>Pezizomycotina</taxon>
        <taxon>Sordariomycetes</taxon>
        <taxon>Sordariomycetidae</taxon>
        <taxon>Ophiostomatales</taxon>
        <taxon>Ophiostomataceae</taxon>
        <taxon>Sporothrix</taxon>
    </lineage>
</organism>
<dbReference type="InterPro" id="IPR050300">
    <property type="entry name" value="GDXG_lipolytic_enzyme"/>
</dbReference>
<name>A0ABR3YK81_9PEZI</name>
<dbReference type="Pfam" id="PF20434">
    <property type="entry name" value="BD-FAE"/>
    <property type="match status" value="1"/>
</dbReference>
<evidence type="ECO:0000259" key="2">
    <source>
        <dbReference type="Pfam" id="PF00326"/>
    </source>
</evidence>
<dbReference type="InterPro" id="IPR001375">
    <property type="entry name" value="Peptidase_S9_cat"/>
</dbReference>
<sequence length="321" mass="34734">MALPYTRAVYKTVDGQEIDARVYVPSTTKREKCPVVINIHGGAFMLGSAGMVNADQIQDCLTRGWLAVVPNHRLCPQVNVLEGPMQDIRDLLVWIQDGHLEAHIAASSTPLAIDQDHIFAFGTSSGGHLALALGFGVPRPVAGIYDMYGVCCFDDAGWSATIPHIKALLPNGASDEVVKEIFAESPIPIEGGVSLEGQAKPGPPDVSVPRIAYAMAQIGSGTVIDAIFPEKSRGDKGFQEVDPILNVDSNFPPTVIVHGQGDRMVSIEYSRRLYAALQEKGVKSQLVEVPNEDHTFAARMQVGSDTWNLQRQGFDFLESLL</sequence>
<dbReference type="InterPro" id="IPR029058">
    <property type="entry name" value="AB_hydrolase_fold"/>
</dbReference>
<dbReference type="SUPFAM" id="SSF53474">
    <property type="entry name" value="alpha/beta-Hydrolases"/>
    <property type="match status" value="1"/>
</dbReference>
<reference evidence="4 5" key="1">
    <citation type="journal article" date="2024" name="IMA Fungus">
        <title>IMA Genome - F19 : A genome assembly and annotation guide to empower mycologists, including annotated draft genome sequences of Ceratocystis pirilliformis, Diaporthe australafricana, Fusarium ophioides, Paecilomyces lecythidis, and Sporothrix stenoceras.</title>
        <authorList>
            <person name="Aylward J."/>
            <person name="Wilson A.M."/>
            <person name="Visagie C.M."/>
            <person name="Spraker J."/>
            <person name="Barnes I."/>
            <person name="Buitendag C."/>
            <person name="Ceriani C."/>
            <person name="Del Mar Angel L."/>
            <person name="du Plessis D."/>
            <person name="Fuchs T."/>
            <person name="Gasser K."/>
            <person name="Kramer D."/>
            <person name="Li W."/>
            <person name="Munsamy K."/>
            <person name="Piso A."/>
            <person name="Price J.L."/>
            <person name="Sonnekus B."/>
            <person name="Thomas C."/>
            <person name="van der Nest A."/>
            <person name="van Dijk A."/>
            <person name="van Heerden A."/>
            <person name="van Vuuren N."/>
            <person name="Yilmaz N."/>
            <person name="Duong T.A."/>
            <person name="van der Merwe N.A."/>
            <person name="Wingfield M.J."/>
            <person name="Wingfield B.D."/>
        </authorList>
    </citation>
    <scope>NUCLEOTIDE SEQUENCE [LARGE SCALE GENOMIC DNA]</scope>
    <source>
        <strain evidence="4 5">CMW 5346</strain>
    </source>
</reference>
<evidence type="ECO:0000256" key="1">
    <source>
        <dbReference type="ARBA" id="ARBA00022801"/>
    </source>
</evidence>
<evidence type="ECO:0000313" key="4">
    <source>
        <dbReference type="EMBL" id="KAL1888554.1"/>
    </source>
</evidence>
<evidence type="ECO:0000259" key="3">
    <source>
        <dbReference type="Pfam" id="PF20434"/>
    </source>
</evidence>
<dbReference type="Gene3D" id="3.40.50.1820">
    <property type="entry name" value="alpha/beta hydrolase"/>
    <property type="match status" value="1"/>
</dbReference>
<proteinExistence type="predicted"/>
<dbReference type="Proteomes" id="UP001583186">
    <property type="component" value="Unassembled WGS sequence"/>
</dbReference>
<dbReference type="PANTHER" id="PTHR48081:SF3">
    <property type="entry name" value="ALPHA_BETA HYDROLASE FOLD-3 DOMAIN-CONTAINING PROTEIN"/>
    <property type="match status" value="1"/>
</dbReference>
<dbReference type="EMBL" id="JAWCUI010000090">
    <property type="protein sequence ID" value="KAL1888554.1"/>
    <property type="molecule type" value="Genomic_DNA"/>
</dbReference>
<keyword evidence="5" id="KW-1185">Reference proteome</keyword>
<dbReference type="PANTHER" id="PTHR48081">
    <property type="entry name" value="AB HYDROLASE SUPERFAMILY PROTEIN C4A8.06C"/>
    <property type="match status" value="1"/>
</dbReference>